<comment type="cofactor">
    <cofactor evidence="8">
        <name>Zn(2+)</name>
        <dbReference type="ChEBI" id="CHEBI:29105"/>
    </cofactor>
    <cofactor evidence="8">
        <name>Co(2+)</name>
        <dbReference type="ChEBI" id="CHEBI:48828"/>
    </cofactor>
    <text evidence="8">Binds 2 Zn(2+) or Co(2+) ions per subunit.</text>
</comment>
<dbReference type="InterPro" id="IPR001261">
    <property type="entry name" value="ArgE/DapE_CS"/>
</dbReference>
<evidence type="ECO:0000256" key="3">
    <source>
        <dbReference type="ARBA" id="ARBA00022723"/>
    </source>
</evidence>
<evidence type="ECO:0000256" key="4">
    <source>
        <dbReference type="ARBA" id="ARBA00022801"/>
    </source>
</evidence>
<dbReference type="SUPFAM" id="SSF53187">
    <property type="entry name" value="Zn-dependent exopeptidases"/>
    <property type="match status" value="1"/>
</dbReference>
<keyword evidence="6 8" id="KW-0457">Lysine biosynthesis</keyword>
<dbReference type="PROSITE" id="PS00758">
    <property type="entry name" value="ARGE_DAPE_CPG2_1"/>
    <property type="match status" value="1"/>
</dbReference>
<dbReference type="Pfam" id="PF01546">
    <property type="entry name" value="Peptidase_M20"/>
    <property type="match status" value="1"/>
</dbReference>
<feature type="binding site" evidence="8">
    <location>
        <position position="87"/>
    </location>
    <ligand>
        <name>Zn(2+)</name>
        <dbReference type="ChEBI" id="CHEBI:29105"/>
        <label>2</label>
    </ligand>
</feature>
<dbReference type="InterPro" id="IPR010175">
    <property type="entry name" value="LysK"/>
</dbReference>
<dbReference type="RefSeq" id="WP_012121933.1">
    <property type="nucleotide sequence ID" value="NC_009767.1"/>
</dbReference>
<reference evidence="9 10" key="1">
    <citation type="submission" date="2007-08" db="EMBL/GenBank/DDBJ databases">
        <title>Complete sequence of Roseiflexus castenholzii DSM 13941.</title>
        <authorList>
            <consortium name="US DOE Joint Genome Institute"/>
            <person name="Copeland A."/>
            <person name="Lucas S."/>
            <person name="Lapidus A."/>
            <person name="Barry K."/>
            <person name="Glavina del Rio T."/>
            <person name="Dalin E."/>
            <person name="Tice H."/>
            <person name="Pitluck S."/>
            <person name="Thompson L.S."/>
            <person name="Brettin T."/>
            <person name="Bruce D."/>
            <person name="Detter J.C."/>
            <person name="Han C."/>
            <person name="Tapia R."/>
            <person name="Schmutz J."/>
            <person name="Larimer F."/>
            <person name="Land M."/>
            <person name="Hauser L."/>
            <person name="Kyrpides N."/>
            <person name="Mikhailova N."/>
            <person name="Bryant D.A."/>
            <person name="Hanada S."/>
            <person name="Tsukatani Y."/>
            <person name="Richardson P."/>
        </authorList>
    </citation>
    <scope>NUCLEOTIDE SEQUENCE [LARGE SCALE GENOMIC DNA]</scope>
    <source>
        <strain evidence="10">DSM 13941 / HLO8</strain>
    </source>
</reference>
<dbReference type="PANTHER" id="PTHR43808">
    <property type="entry name" value="ACETYLORNITHINE DEACETYLASE"/>
    <property type="match status" value="1"/>
</dbReference>
<dbReference type="KEGG" id="rca:Rcas_3459"/>
<comment type="pathway">
    <text evidence="8">Amino-acid biosynthesis; L-lysine biosynthesis via AAA pathway; L-lysine from L-alpha-aminoadipate (Thermus route): step 5/5.</text>
</comment>
<name>A7NPL3_ROSCS</name>
<dbReference type="OrthoDB" id="9792335at2"/>
<keyword evidence="4 8" id="KW-0378">Hydrolase</keyword>
<organism evidence="9 10">
    <name type="scientific">Roseiflexus castenholzii (strain DSM 13941 / HLO8)</name>
    <dbReference type="NCBI Taxonomy" id="383372"/>
    <lineage>
        <taxon>Bacteria</taxon>
        <taxon>Bacillati</taxon>
        <taxon>Chloroflexota</taxon>
        <taxon>Chloroflexia</taxon>
        <taxon>Chloroflexales</taxon>
        <taxon>Roseiflexineae</taxon>
        <taxon>Roseiflexaceae</taxon>
        <taxon>Roseiflexus</taxon>
    </lineage>
</organism>
<proteinExistence type="inferred from homology"/>
<comment type="similarity">
    <text evidence="8">Belongs to the peptidase M20A family. LysK subfamily.</text>
</comment>
<feature type="binding site" evidence="8">
    <location>
        <position position="122"/>
    </location>
    <ligand>
        <name>Zn(2+)</name>
        <dbReference type="ChEBI" id="CHEBI:29105"/>
        <label>2</label>
    </ligand>
</feature>
<feature type="binding site" evidence="8">
    <location>
        <position position="63"/>
    </location>
    <ligand>
        <name>Zn(2+)</name>
        <dbReference type="ChEBI" id="CHEBI:29105"/>
        <label>1</label>
    </ligand>
</feature>
<evidence type="ECO:0000256" key="5">
    <source>
        <dbReference type="ARBA" id="ARBA00022833"/>
    </source>
</evidence>
<comment type="catalytic activity">
    <reaction evidence="8">
        <text>[amino-group carrier protein]-C-terminal-gamma-(L-lysyl)-L-glutamate + H2O = [amino-group carrier protein]-C-terminal-L-glutamate + L-lysine</text>
        <dbReference type="Rhea" id="RHEA:48684"/>
        <dbReference type="Rhea" id="RHEA-COMP:9693"/>
        <dbReference type="Rhea" id="RHEA-COMP:9715"/>
        <dbReference type="ChEBI" id="CHEBI:15377"/>
        <dbReference type="ChEBI" id="CHEBI:32551"/>
        <dbReference type="ChEBI" id="CHEBI:78525"/>
        <dbReference type="ChEBI" id="CHEBI:78526"/>
        <dbReference type="EC" id="3.5.1.130"/>
    </reaction>
</comment>
<dbReference type="STRING" id="383372.Rcas_3459"/>
<dbReference type="EC" id="3.5.1.130" evidence="8"/>
<evidence type="ECO:0000256" key="8">
    <source>
        <dbReference type="HAMAP-Rule" id="MF_01120"/>
    </source>
</evidence>
<dbReference type="HOGENOM" id="CLU_021802_2_0_0"/>
<feature type="active site" description="Proton acceptor" evidence="8">
    <location>
        <position position="121"/>
    </location>
</feature>
<evidence type="ECO:0000256" key="6">
    <source>
        <dbReference type="ARBA" id="ARBA00023154"/>
    </source>
</evidence>
<accession>A7NPL3</accession>
<comment type="function">
    <text evidence="8">Catalyzes the release of L-lysine from [LysW]-gamma-L-lysine.</text>
</comment>
<dbReference type="InterPro" id="IPR002933">
    <property type="entry name" value="Peptidase_M20"/>
</dbReference>
<dbReference type="GO" id="GO:0005737">
    <property type="term" value="C:cytoplasm"/>
    <property type="evidence" value="ECO:0007669"/>
    <property type="project" value="UniProtKB-SubCell"/>
</dbReference>
<dbReference type="GO" id="GO:0050897">
    <property type="term" value="F:cobalt ion binding"/>
    <property type="evidence" value="ECO:0007669"/>
    <property type="project" value="UniProtKB-UniRule"/>
</dbReference>
<dbReference type="AlphaFoldDB" id="A7NPL3"/>
<sequence length="352" mass="37645">MTLDPVALLTRMLEIPSVSTHEAELARVLAAEMARLGFESFVDEAGNAIGIVGEGPDVALLGHIDTVPGAIPVRIEDGKLYGRGAVDAKGPFAAFICAAARLAVSGTRLPFRLVLIGAVEEEAASSKGARYAAGRYHPVACIIGEPSGWDRITLGYKGRLLVDGVWEQPMSHSAGRETSAAERAVAFWNDVAAHCAAYNQGRERLFDQLLPSLRSIWSQSDGLTERAELTIGVRLPPDVPPETLSSVIAERSHGGVLRFRDLCPAYQAEKNTPLARAFLKGIRAAGGTPGFLLKTGTSDMNIVGPVWGCPILAYGPGDSSLDHTPNEHIVIEEYLRAIEVLEHALRRLEIGG</sequence>
<feature type="active site" evidence="8">
    <location>
        <position position="65"/>
    </location>
</feature>
<protein>
    <recommendedName>
        <fullName evidence="8">Putative [LysW]-lysine hydrolase</fullName>
        <ecNumber evidence="8">3.5.1.130</ecNumber>
    </recommendedName>
</protein>
<evidence type="ECO:0000256" key="7">
    <source>
        <dbReference type="ARBA" id="ARBA00023285"/>
    </source>
</evidence>
<dbReference type="GO" id="GO:0008270">
    <property type="term" value="F:zinc ion binding"/>
    <property type="evidence" value="ECO:0007669"/>
    <property type="project" value="UniProtKB-UniRule"/>
</dbReference>
<keyword evidence="3 8" id="KW-0479">Metal-binding</keyword>
<keyword evidence="10" id="KW-1185">Reference proteome</keyword>
<dbReference type="PANTHER" id="PTHR43808:SF28">
    <property type="entry name" value="[LYSW]-LYSINE_[LYSW]-ORNITHINE HYDROLASE"/>
    <property type="match status" value="1"/>
</dbReference>
<comment type="subcellular location">
    <subcellularLocation>
        <location evidence="8">Cytoplasm</location>
    </subcellularLocation>
</comment>
<keyword evidence="7 8" id="KW-0170">Cobalt</keyword>
<evidence type="ECO:0000256" key="2">
    <source>
        <dbReference type="ARBA" id="ARBA00022605"/>
    </source>
</evidence>
<dbReference type="GO" id="GO:0019878">
    <property type="term" value="P:lysine biosynthetic process via aminoadipic acid"/>
    <property type="evidence" value="ECO:0007669"/>
    <property type="project" value="UniProtKB-UniRule"/>
</dbReference>
<dbReference type="Proteomes" id="UP000000263">
    <property type="component" value="Chromosome"/>
</dbReference>
<dbReference type="InterPro" id="IPR050072">
    <property type="entry name" value="Peptidase_M20A"/>
</dbReference>
<feature type="binding site" evidence="8">
    <location>
        <position position="145"/>
    </location>
    <ligand>
        <name>Zn(2+)</name>
        <dbReference type="ChEBI" id="CHEBI:29105"/>
        <label>1</label>
    </ligand>
</feature>
<dbReference type="HAMAP" id="MF_01120">
    <property type="entry name" value="LysK"/>
    <property type="match status" value="1"/>
</dbReference>
<feature type="binding site" evidence="8">
    <location>
        <position position="87"/>
    </location>
    <ligand>
        <name>Zn(2+)</name>
        <dbReference type="ChEBI" id="CHEBI:29105"/>
        <label>1</label>
    </ligand>
</feature>
<dbReference type="eggNOG" id="COG0624">
    <property type="taxonomic scope" value="Bacteria"/>
</dbReference>
<dbReference type="NCBIfam" id="NF003367">
    <property type="entry name" value="PRK04443.1"/>
    <property type="match status" value="1"/>
</dbReference>
<dbReference type="UniPathway" id="UPA00033">
    <property type="reaction ID" value="UER00039"/>
</dbReference>
<evidence type="ECO:0000313" key="9">
    <source>
        <dbReference type="EMBL" id="ABU59509.1"/>
    </source>
</evidence>
<dbReference type="GO" id="GO:0016811">
    <property type="term" value="F:hydrolase activity, acting on carbon-nitrogen (but not peptide) bonds, in linear amides"/>
    <property type="evidence" value="ECO:0007669"/>
    <property type="project" value="UniProtKB-UniRule"/>
</dbReference>
<evidence type="ECO:0000313" key="10">
    <source>
        <dbReference type="Proteomes" id="UP000000263"/>
    </source>
</evidence>
<keyword evidence="5 8" id="KW-0862">Zinc</keyword>
<evidence type="ECO:0000256" key="1">
    <source>
        <dbReference type="ARBA" id="ARBA00022490"/>
    </source>
</evidence>
<keyword evidence="2 8" id="KW-0028">Amino-acid biosynthesis</keyword>
<keyword evidence="1 8" id="KW-0963">Cytoplasm</keyword>
<feature type="binding site" evidence="8">
    <location>
        <position position="323"/>
    </location>
    <ligand>
        <name>Zn(2+)</name>
        <dbReference type="ChEBI" id="CHEBI:29105"/>
        <label>2</label>
    </ligand>
</feature>
<dbReference type="EMBL" id="CP000804">
    <property type="protein sequence ID" value="ABU59509.1"/>
    <property type="molecule type" value="Genomic_DNA"/>
</dbReference>
<dbReference type="MEROPS" id="M20.022"/>
<gene>
    <name evidence="8" type="primary">lysK</name>
    <name evidence="9" type="ordered locus">Rcas_3459</name>
</gene>
<dbReference type="NCBIfam" id="TIGR01902">
    <property type="entry name" value="dapE-lys-deAc"/>
    <property type="match status" value="1"/>
</dbReference>
<dbReference type="Gene3D" id="3.40.630.10">
    <property type="entry name" value="Zn peptidases"/>
    <property type="match status" value="2"/>
</dbReference>